<evidence type="ECO:0000256" key="1">
    <source>
        <dbReference type="SAM" id="MobiDB-lite"/>
    </source>
</evidence>
<dbReference type="RefSeq" id="WP_189242227.1">
    <property type="nucleotide sequence ID" value="NZ_BMQP01000011.1"/>
</dbReference>
<keyword evidence="2" id="KW-0472">Membrane</keyword>
<reference evidence="3" key="1">
    <citation type="submission" date="2021-01" db="EMBL/GenBank/DDBJ databases">
        <title>Whole genome shotgun sequence of Planobispora rosea NBRC 15558.</title>
        <authorList>
            <person name="Komaki H."/>
            <person name="Tamura T."/>
        </authorList>
    </citation>
    <scope>NUCLEOTIDE SEQUENCE</scope>
    <source>
        <strain evidence="3">NBRC 15558</strain>
    </source>
</reference>
<keyword evidence="2" id="KW-0812">Transmembrane</keyword>
<name>A0A8J3WD91_PLARO</name>
<sequence>MRRKASLAKKHRVYDWAWWITFITGAVMMPKLDDYGDMVAGSAAIFLVIALGVLLYLSWRERYNTGATGSSGGGARLQDDHPDAPVEP</sequence>
<proteinExistence type="predicted"/>
<evidence type="ECO:0000313" key="4">
    <source>
        <dbReference type="Proteomes" id="UP000655044"/>
    </source>
</evidence>
<evidence type="ECO:0000313" key="3">
    <source>
        <dbReference type="EMBL" id="GIH85070.1"/>
    </source>
</evidence>
<dbReference type="EMBL" id="BOOI01000031">
    <property type="protein sequence ID" value="GIH85070.1"/>
    <property type="molecule type" value="Genomic_DNA"/>
</dbReference>
<comment type="caution">
    <text evidence="3">The sequence shown here is derived from an EMBL/GenBank/DDBJ whole genome shotgun (WGS) entry which is preliminary data.</text>
</comment>
<dbReference type="AlphaFoldDB" id="A0A8J3WD91"/>
<organism evidence="3 4">
    <name type="scientific">Planobispora rosea</name>
    <dbReference type="NCBI Taxonomy" id="35762"/>
    <lineage>
        <taxon>Bacteria</taxon>
        <taxon>Bacillati</taxon>
        <taxon>Actinomycetota</taxon>
        <taxon>Actinomycetes</taxon>
        <taxon>Streptosporangiales</taxon>
        <taxon>Streptosporangiaceae</taxon>
        <taxon>Planobispora</taxon>
    </lineage>
</organism>
<gene>
    <name evidence="3" type="ORF">Pro02_34780</name>
</gene>
<feature type="transmembrane region" description="Helical" evidence="2">
    <location>
        <begin position="12"/>
        <end position="32"/>
    </location>
</feature>
<feature type="region of interest" description="Disordered" evidence="1">
    <location>
        <begin position="66"/>
        <end position="88"/>
    </location>
</feature>
<feature type="transmembrane region" description="Helical" evidence="2">
    <location>
        <begin position="38"/>
        <end position="57"/>
    </location>
</feature>
<keyword evidence="2" id="KW-1133">Transmembrane helix</keyword>
<evidence type="ECO:0000256" key="2">
    <source>
        <dbReference type="SAM" id="Phobius"/>
    </source>
</evidence>
<dbReference type="Proteomes" id="UP000655044">
    <property type="component" value="Unassembled WGS sequence"/>
</dbReference>
<protein>
    <submittedName>
        <fullName evidence="3">Uncharacterized protein</fullName>
    </submittedName>
</protein>
<keyword evidence="4" id="KW-1185">Reference proteome</keyword>
<accession>A0A8J3WD91</accession>
<feature type="compositionally biased region" description="Basic and acidic residues" evidence="1">
    <location>
        <begin position="77"/>
        <end position="88"/>
    </location>
</feature>